<comment type="similarity">
    <text evidence="1">Belongs to the low molecular weight phosphotyrosine protein phosphatase family.</text>
</comment>
<evidence type="ECO:0000313" key="6">
    <source>
        <dbReference type="Proteomes" id="UP000465609"/>
    </source>
</evidence>
<dbReference type="SUPFAM" id="SSF52788">
    <property type="entry name" value="Phosphotyrosine protein phosphatases I"/>
    <property type="match status" value="1"/>
</dbReference>
<keyword evidence="6" id="KW-1185">Reference proteome</keyword>
<dbReference type="InterPro" id="IPR017867">
    <property type="entry name" value="Tyr_phospatase_low_mol_wt"/>
</dbReference>
<dbReference type="InterPro" id="IPR050438">
    <property type="entry name" value="LMW_PTPase"/>
</dbReference>
<gene>
    <name evidence="5" type="ORF">MAUB_36580</name>
</gene>
<keyword evidence="3" id="KW-0904">Protein phosphatase</keyword>
<evidence type="ECO:0000313" key="5">
    <source>
        <dbReference type="EMBL" id="BBX85785.1"/>
    </source>
</evidence>
<organism evidence="5 6">
    <name type="scientific">Mycolicibacterium aubagnense</name>
    <dbReference type="NCBI Taxonomy" id="319707"/>
    <lineage>
        <taxon>Bacteria</taxon>
        <taxon>Bacillati</taxon>
        <taxon>Actinomycetota</taxon>
        <taxon>Actinomycetes</taxon>
        <taxon>Mycobacteriales</taxon>
        <taxon>Mycobacteriaceae</taxon>
        <taxon>Mycolicibacterium</taxon>
    </lineage>
</organism>
<reference evidence="5 6" key="1">
    <citation type="journal article" date="2019" name="Emerg. Microbes Infect.">
        <title>Comprehensive subspecies identification of 175 nontuberculous mycobacteria species based on 7547 genomic profiles.</title>
        <authorList>
            <person name="Matsumoto Y."/>
            <person name="Kinjo T."/>
            <person name="Motooka D."/>
            <person name="Nabeya D."/>
            <person name="Jung N."/>
            <person name="Uechi K."/>
            <person name="Horii T."/>
            <person name="Iida T."/>
            <person name="Fujita J."/>
            <person name="Nakamura S."/>
        </authorList>
    </citation>
    <scope>NUCLEOTIDE SEQUENCE [LARGE SCALE GENOMIC DNA]</scope>
    <source>
        <strain evidence="5 6">JCM 15296</strain>
    </source>
</reference>
<dbReference type="Gene3D" id="3.40.50.2300">
    <property type="match status" value="1"/>
</dbReference>
<evidence type="ECO:0000256" key="2">
    <source>
        <dbReference type="ARBA" id="ARBA00022801"/>
    </source>
</evidence>
<feature type="domain" description="Phosphotyrosine protein phosphatase I" evidence="4">
    <location>
        <begin position="13"/>
        <end position="180"/>
    </location>
</feature>
<protein>
    <submittedName>
        <fullName evidence="5">Protein-tyrosine-phosphatase</fullName>
    </submittedName>
</protein>
<sequence length="182" mass="19360">MTFALGLFWEVGLRILFVCTGNICRSPIAERLSVAAAAPMGIADFTATSAGVHAMIGHPIHELAADVLVRLGGDPTGFTARQLTPPIAFDADLVLTMTEVQRTAVLELAPRQFRKTFTLGQAALLASTYGPRSVADLAALRPRLPEHHPAEVADPIGLDLETFEAVGQQIAALLPPVLTLCR</sequence>
<dbReference type="Pfam" id="PF01451">
    <property type="entry name" value="LMWPc"/>
    <property type="match status" value="1"/>
</dbReference>
<dbReference type="Proteomes" id="UP000465609">
    <property type="component" value="Chromosome"/>
</dbReference>
<name>A0ABN5YX53_9MYCO</name>
<evidence type="ECO:0000259" key="4">
    <source>
        <dbReference type="SMART" id="SM00226"/>
    </source>
</evidence>
<accession>A0ABN5YX53</accession>
<proteinExistence type="inferred from homology"/>
<dbReference type="PANTHER" id="PTHR11717:SF31">
    <property type="entry name" value="LOW MOLECULAR WEIGHT PROTEIN-TYROSINE-PHOSPHATASE ETP-RELATED"/>
    <property type="match status" value="1"/>
</dbReference>
<dbReference type="SMART" id="SM00226">
    <property type="entry name" value="LMWPc"/>
    <property type="match status" value="1"/>
</dbReference>
<evidence type="ECO:0000256" key="3">
    <source>
        <dbReference type="ARBA" id="ARBA00022912"/>
    </source>
</evidence>
<dbReference type="EMBL" id="AP022577">
    <property type="protein sequence ID" value="BBX85785.1"/>
    <property type="molecule type" value="Genomic_DNA"/>
</dbReference>
<dbReference type="PANTHER" id="PTHR11717">
    <property type="entry name" value="LOW MOLECULAR WEIGHT PROTEIN TYROSINE PHOSPHATASE"/>
    <property type="match status" value="1"/>
</dbReference>
<dbReference type="InterPro" id="IPR023485">
    <property type="entry name" value="Ptyr_pPase"/>
</dbReference>
<dbReference type="InterPro" id="IPR036196">
    <property type="entry name" value="Ptyr_pPase_sf"/>
</dbReference>
<keyword evidence="2" id="KW-0378">Hydrolase</keyword>
<dbReference type="PRINTS" id="PR00719">
    <property type="entry name" value="LMWPTPASE"/>
</dbReference>
<evidence type="ECO:0000256" key="1">
    <source>
        <dbReference type="ARBA" id="ARBA00011063"/>
    </source>
</evidence>